<dbReference type="EMBL" id="AP025167">
    <property type="protein sequence ID" value="BDB32176.1"/>
    <property type="molecule type" value="Genomic_DNA"/>
</dbReference>
<proteinExistence type="predicted"/>
<accession>A0AB33IJS1</accession>
<dbReference type="Proteomes" id="UP001319889">
    <property type="component" value="Plasmid pNUITMVK11-1"/>
</dbReference>
<protein>
    <submittedName>
        <fullName evidence="2">Uncharacterized protein</fullName>
    </submittedName>
</protein>
<keyword evidence="2" id="KW-0614">Plasmid</keyword>
<sequence length="367" mass="41448">MINDGIRQFQQNCKHGSIELTLNLKVYKMTTSTTAKSTAKSNATAATRAKSSTTARTSRPAANKIDKDSILMAHAKAFYGEEIPPSNTGSDISKLEKGSDNDKTYVWYMTESVSRVIELKALEESSKLKHLVGCERSVIYSVNVGDAFIKEIDLDEAEQLLEEFPDIPREKNLEDFLSSLDKKFVELNISSIITSENLNFGKEKLIKLGAVKVGQWLEMVLDEVHVFYKRQHFIETVESPHQDLNDLYGKLKPLMQEFGLKDKHYDLSFKEMMIHKVNGFDFVVADLMPRLLKLEASLKDDELKARAAMEKNQDNEVMIEAKKDDLKDSGKLYDVTVSRVLKGSACALIAYGISVSLYNFFSYSGFF</sequence>
<reference evidence="2 3" key="1">
    <citation type="submission" date="2021-09" db="EMBL/GenBank/DDBJ databases">
        <title>Whole genome sequencing of antimicrobial-resistant bacteria isolated from aquatic animals, plants, and environment in Asia.</title>
        <authorList>
            <person name="Hirabayashi A."/>
            <person name="Suzuki M."/>
        </authorList>
    </citation>
    <scope>NUCLEOTIDE SEQUENCE [LARGE SCALE GENOMIC DNA]</scope>
    <source>
        <strain evidence="2 3">NUITM-VK11</strain>
        <plasmid evidence="2 3">pNUITMVK11-1</plasmid>
    </source>
</reference>
<name>A0AB33IJS1_9ENTR</name>
<dbReference type="AlphaFoldDB" id="A0AB33IJS1"/>
<organism evidence="2 3">
    <name type="scientific">Klebsiella quasipneumoniae</name>
    <dbReference type="NCBI Taxonomy" id="1463165"/>
    <lineage>
        <taxon>Bacteria</taxon>
        <taxon>Pseudomonadati</taxon>
        <taxon>Pseudomonadota</taxon>
        <taxon>Gammaproteobacteria</taxon>
        <taxon>Enterobacterales</taxon>
        <taxon>Enterobacteriaceae</taxon>
        <taxon>Klebsiella/Raoultella group</taxon>
        <taxon>Klebsiella</taxon>
        <taxon>Klebsiella pneumoniae complex</taxon>
    </lineage>
</organism>
<evidence type="ECO:0000313" key="3">
    <source>
        <dbReference type="Proteomes" id="UP001319889"/>
    </source>
</evidence>
<evidence type="ECO:0000256" key="1">
    <source>
        <dbReference type="SAM" id="MobiDB-lite"/>
    </source>
</evidence>
<feature type="region of interest" description="Disordered" evidence="1">
    <location>
        <begin position="37"/>
        <end position="61"/>
    </location>
</feature>
<evidence type="ECO:0000313" key="2">
    <source>
        <dbReference type="EMBL" id="BDB32176.1"/>
    </source>
</evidence>
<gene>
    <name evidence="2" type="ORF">NUITMVK11_0350</name>
</gene>
<geneLocation type="plasmid" evidence="2 3">
    <name>pNUITMVK11-1</name>
</geneLocation>